<evidence type="ECO:0000256" key="2">
    <source>
        <dbReference type="ARBA" id="ARBA00022737"/>
    </source>
</evidence>
<evidence type="ECO:0000259" key="10">
    <source>
        <dbReference type="PROSITE" id="PS50011"/>
    </source>
</evidence>
<evidence type="ECO:0000256" key="7">
    <source>
        <dbReference type="ARBA" id="ARBA00048679"/>
    </source>
</evidence>
<keyword evidence="3" id="KW-0547">Nucleotide-binding</keyword>
<feature type="compositionally biased region" description="Basic and acidic residues" evidence="8">
    <location>
        <begin position="313"/>
        <end position="323"/>
    </location>
</feature>
<dbReference type="PANTHER" id="PTHR43289:SF6">
    <property type="entry name" value="SERINE_THREONINE-PROTEIN KINASE NEKL-3"/>
    <property type="match status" value="1"/>
</dbReference>
<dbReference type="PANTHER" id="PTHR43289">
    <property type="entry name" value="MITOGEN-ACTIVATED PROTEIN KINASE KINASE KINASE 20-RELATED"/>
    <property type="match status" value="1"/>
</dbReference>
<feature type="region of interest" description="Disordered" evidence="8">
    <location>
        <begin position="1"/>
        <end position="56"/>
    </location>
</feature>
<keyword evidence="2" id="KW-0677">Repeat</keyword>
<comment type="catalytic activity">
    <reaction evidence="6">
        <text>L-threonyl-[protein] + ATP = O-phospho-L-threonyl-[protein] + ADP + H(+)</text>
        <dbReference type="Rhea" id="RHEA:46608"/>
        <dbReference type="Rhea" id="RHEA-COMP:11060"/>
        <dbReference type="Rhea" id="RHEA-COMP:11605"/>
        <dbReference type="ChEBI" id="CHEBI:15378"/>
        <dbReference type="ChEBI" id="CHEBI:30013"/>
        <dbReference type="ChEBI" id="CHEBI:30616"/>
        <dbReference type="ChEBI" id="CHEBI:61977"/>
        <dbReference type="ChEBI" id="CHEBI:456216"/>
        <dbReference type="EC" id="2.7.11.1"/>
    </reaction>
</comment>
<keyword evidence="4" id="KW-0418">Kinase</keyword>
<dbReference type="Pfam" id="PF03793">
    <property type="entry name" value="PASTA"/>
    <property type="match status" value="2"/>
</dbReference>
<evidence type="ECO:0000256" key="3">
    <source>
        <dbReference type="ARBA" id="ARBA00022741"/>
    </source>
</evidence>
<dbReference type="GO" id="GO:0004674">
    <property type="term" value="F:protein serine/threonine kinase activity"/>
    <property type="evidence" value="ECO:0007669"/>
    <property type="project" value="UniProtKB-EC"/>
</dbReference>
<keyword evidence="9" id="KW-0472">Membrane</keyword>
<keyword evidence="9" id="KW-0812">Transmembrane</keyword>
<dbReference type="InterPro" id="IPR000719">
    <property type="entry name" value="Prot_kinase_dom"/>
</dbReference>
<feature type="compositionally biased region" description="Low complexity" evidence="8">
    <location>
        <begin position="324"/>
        <end position="355"/>
    </location>
</feature>
<name>A0A7V0T5H3_UNCW3</name>
<evidence type="ECO:0000256" key="1">
    <source>
        <dbReference type="ARBA" id="ARBA00022679"/>
    </source>
</evidence>
<dbReference type="PROSITE" id="PS51178">
    <property type="entry name" value="PASTA"/>
    <property type="match status" value="1"/>
</dbReference>
<dbReference type="AlphaFoldDB" id="A0A7V0T5H3"/>
<dbReference type="CDD" id="cd14014">
    <property type="entry name" value="STKc_PknB_like"/>
    <property type="match status" value="1"/>
</dbReference>
<evidence type="ECO:0000256" key="8">
    <source>
        <dbReference type="SAM" id="MobiDB-lite"/>
    </source>
</evidence>
<feature type="compositionally biased region" description="Low complexity" evidence="8">
    <location>
        <begin position="279"/>
        <end position="288"/>
    </location>
</feature>
<dbReference type="PROSITE" id="PS50011">
    <property type="entry name" value="PROTEIN_KINASE_DOM"/>
    <property type="match status" value="1"/>
</dbReference>
<dbReference type="EMBL" id="DSBX01000108">
    <property type="protein sequence ID" value="HDQ99196.1"/>
    <property type="molecule type" value="Genomic_DNA"/>
</dbReference>
<dbReference type="InterPro" id="IPR011009">
    <property type="entry name" value="Kinase-like_dom_sf"/>
</dbReference>
<feature type="compositionally biased region" description="Basic and acidic residues" evidence="8">
    <location>
        <begin position="12"/>
        <end position="22"/>
    </location>
</feature>
<evidence type="ECO:0000313" key="12">
    <source>
        <dbReference type="EMBL" id="HDQ99196.1"/>
    </source>
</evidence>
<dbReference type="SMART" id="SM00740">
    <property type="entry name" value="PASTA"/>
    <property type="match status" value="2"/>
</dbReference>
<dbReference type="CDD" id="cd06577">
    <property type="entry name" value="PASTA_pknB"/>
    <property type="match status" value="2"/>
</dbReference>
<dbReference type="Gene3D" id="1.10.510.10">
    <property type="entry name" value="Transferase(Phosphotransferase) domain 1"/>
    <property type="match status" value="1"/>
</dbReference>
<dbReference type="SUPFAM" id="SSF56112">
    <property type="entry name" value="Protein kinase-like (PK-like)"/>
    <property type="match status" value="1"/>
</dbReference>
<feature type="domain" description="PASTA" evidence="11">
    <location>
        <begin position="444"/>
        <end position="511"/>
    </location>
</feature>
<organism evidence="12">
    <name type="scientific">candidate division WOR-3 bacterium</name>
    <dbReference type="NCBI Taxonomy" id="2052148"/>
    <lineage>
        <taxon>Bacteria</taxon>
        <taxon>Bacteria division WOR-3</taxon>
    </lineage>
</organism>
<evidence type="ECO:0000256" key="6">
    <source>
        <dbReference type="ARBA" id="ARBA00047899"/>
    </source>
</evidence>
<protein>
    <submittedName>
        <fullName evidence="12">PASTA domain-containing protein</fullName>
    </submittedName>
</protein>
<evidence type="ECO:0000259" key="11">
    <source>
        <dbReference type="PROSITE" id="PS51178"/>
    </source>
</evidence>
<sequence length="539" mass="57118">MTASRRSAPHATTEEREHHPRPDSPTGYDYRPHPDGVKNVSARRAEHLTSSAPNSRPVVDFSDSFDNLAVTRMKAEKDVRTLRDLLSERGWIKEPEIIALFIGIAQELETAHSNGSLHGDVKPEKIARSRSGRYGPIDYGVSRLGTARYMSPERARRIQPDARSDIYSLGVVMYEAATGKPPFEGLNYELLRAHADDTPPLPRTLRPEISAGLQRVILTAMAKNPGDRYQTAHELIEALRGITAGGAASSTASARDAGLTPAKTPVGIMSGRRPPPGPGARTPGKPAASTRPVVAETPKPSGRPETKPAIPEASRRTETKGESRAISSAPAASSLSARPKADAATPRPATAPSIGRPKLLIGAGLGVLAAVVLLLVLLSGGKAKTPVFIGLEEDEAVELAGKSGLVLVFEESRDDTLPARRVAVQRPPPGTKTNREDTVRVALSTGLVEVPDVIGLGLDEASTQLGRLTLSVTEVDSGYSDEHSPGRIAGLSPRAGTKVDIGRTVRVTIAAGRATCPDCGATRIPGARFCTTCGHQFAF</sequence>
<accession>A0A7V0T5H3</accession>
<keyword evidence="1" id="KW-0808">Transferase</keyword>
<reference evidence="12" key="1">
    <citation type="journal article" date="2020" name="mSystems">
        <title>Genome- and Community-Level Interaction Insights into Carbon Utilization and Element Cycling Functions of Hydrothermarchaeota in Hydrothermal Sediment.</title>
        <authorList>
            <person name="Zhou Z."/>
            <person name="Liu Y."/>
            <person name="Xu W."/>
            <person name="Pan J."/>
            <person name="Luo Z.H."/>
            <person name="Li M."/>
        </authorList>
    </citation>
    <scope>NUCLEOTIDE SEQUENCE [LARGE SCALE GENOMIC DNA]</scope>
    <source>
        <strain evidence="12">SpSt-1182</strain>
    </source>
</reference>
<feature type="region of interest" description="Disordered" evidence="8">
    <location>
        <begin position="250"/>
        <end position="355"/>
    </location>
</feature>
<dbReference type="Proteomes" id="UP000885672">
    <property type="component" value="Unassembled WGS sequence"/>
</dbReference>
<feature type="domain" description="Protein kinase" evidence="10">
    <location>
        <begin position="1"/>
        <end position="240"/>
    </location>
</feature>
<gene>
    <name evidence="12" type="ORF">ENN51_02770</name>
</gene>
<feature type="transmembrane region" description="Helical" evidence="9">
    <location>
        <begin position="359"/>
        <end position="378"/>
    </location>
</feature>
<dbReference type="InterPro" id="IPR005543">
    <property type="entry name" value="PASTA_dom"/>
</dbReference>
<dbReference type="Gene3D" id="3.30.10.20">
    <property type="match status" value="2"/>
</dbReference>
<evidence type="ECO:0000256" key="5">
    <source>
        <dbReference type="ARBA" id="ARBA00022840"/>
    </source>
</evidence>
<dbReference type="Pfam" id="PF00069">
    <property type="entry name" value="Pkinase"/>
    <property type="match status" value="1"/>
</dbReference>
<keyword evidence="9" id="KW-1133">Transmembrane helix</keyword>
<comment type="catalytic activity">
    <reaction evidence="7">
        <text>L-seryl-[protein] + ATP = O-phospho-L-seryl-[protein] + ADP + H(+)</text>
        <dbReference type="Rhea" id="RHEA:17989"/>
        <dbReference type="Rhea" id="RHEA-COMP:9863"/>
        <dbReference type="Rhea" id="RHEA-COMP:11604"/>
        <dbReference type="ChEBI" id="CHEBI:15378"/>
        <dbReference type="ChEBI" id="CHEBI:29999"/>
        <dbReference type="ChEBI" id="CHEBI:30616"/>
        <dbReference type="ChEBI" id="CHEBI:83421"/>
        <dbReference type="ChEBI" id="CHEBI:456216"/>
        <dbReference type="EC" id="2.7.11.1"/>
    </reaction>
</comment>
<dbReference type="GO" id="GO:0005524">
    <property type="term" value="F:ATP binding"/>
    <property type="evidence" value="ECO:0007669"/>
    <property type="project" value="UniProtKB-KW"/>
</dbReference>
<dbReference type="SMART" id="SM00220">
    <property type="entry name" value="S_TKc"/>
    <property type="match status" value="1"/>
</dbReference>
<evidence type="ECO:0000256" key="9">
    <source>
        <dbReference type="SAM" id="Phobius"/>
    </source>
</evidence>
<keyword evidence="5" id="KW-0067">ATP-binding</keyword>
<evidence type="ECO:0000256" key="4">
    <source>
        <dbReference type="ARBA" id="ARBA00022777"/>
    </source>
</evidence>
<comment type="caution">
    <text evidence="12">The sequence shown here is derived from an EMBL/GenBank/DDBJ whole genome shotgun (WGS) entry which is preliminary data.</text>
</comment>
<proteinExistence type="predicted"/>